<name>A0A5A7NMS3_9MICC</name>
<proteinExistence type="predicted"/>
<dbReference type="AlphaFoldDB" id="A0A5A7NMS3"/>
<protein>
    <recommendedName>
        <fullName evidence="4">Dehydrogenase</fullName>
    </recommendedName>
</protein>
<sequence>MSTDPRVALQALVSSLEEHLSAVASRRGAQDPSVEAAFFAIADAFEEYEDALYEAYGEVTPLELYEDNEEELEDDAEDDAGSGAGFGAEADGGPAGSSVGDGGDGARRSALGLVEVDEN</sequence>
<evidence type="ECO:0000313" key="3">
    <source>
        <dbReference type="Proteomes" id="UP000325307"/>
    </source>
</evidence>
<organism evidence="2 3">
    <name type="scientific">Zafaria cholistanensis</name>
    <dbReference type="NCBI Taxonomy" id="1682741"/>
    <lineage>
        <taxon>Bacteria</taxon>
        <taxon>Bacillati</taxon>
        <taxon>Actinomycetota</taxon>
        <taxon>Actinomycetes</taxon>
        <taxon>Micrococcales</taxon>
        <taxon>Micrococcaceae</taxon>
        <taxon>Zafaria</taxon>
    </lineage>
</organism>
<evidence type="ECO:0008006" key="4">
    <source>
        <dbReference type="Google" id="ProtNLM"/>
    </source>
</evidence>
<feature type="compositionally biased region" description="Gly residues" evidence="1">
    <location>
        <begin position="93"/>
        <end position="103"/>
    </location>
</feature>
<evidence type="ECO:0000256" key="1">
    <source>
        <dbReference type="SAM" id="MobiDB-lite"/>
    </source>
</evidence>
<gene>
    <name evidence="2" type="ORF">NCCP1664_05770</name>
</gene>
<feature type="region of interest" description="Disordered" evidence="1">
    <location>
        <begin position="63"/>
        <end position="119"/>
    </location>
</feature>
<dbReference type="Proteomes" id="UP000325307">
    <property type="component" value="Unassembled WGS sequence"/>
</dbReference>
<feature type="compositionally biased region" description="Acidic residues" evidence="1">
    <location>
        <begin position="64"/>
        <end position="80"/>
    </location>
</feature>
<reference evidence="2 3" key="1">
    <citation type="submission" date="2019-09" db="EMBL/GenBank/DDBJ databases">
        <title>Arthrobacter zafarii sp. nov., a moderately thermotolerant and halotolerant actinobacterium isolated from Cholistan desert soil of Pakistan.</title>
        <authorList>
            <person name="Amin A."/>
            <person name="Ahmed I."/>
            <person name="Khalid N."/>
            <person name="Schumann P."/>
            <person name="Busse H.J."/>
            <person name="Khan I.U."/>
            <person name="Li S."/>
            <person name="Li W.J."/>
        </authorList>
    </citation>
    <scope>NUCLEOTIDE SEQUENCE [LARGE SCALE GENOMIC DNA]</scope>
    <source>
        <strain evidence="2 3">NCCP-1664</strain>
    </source>
</reference>
<accession>A0A5A7NMS3</accession>
<evidence type="ECO:0000313" key="2">
    <source>
        <dbReference type="EMBL" id="GER22080.1"/>
    </source>
</evidence>
<comment type="caution">
    <text evidence="2">The sequence shown here is derived from an EMBL/GenBank/DDBJ whole genome shotgun (WGS) entry which is preliminary data.</text>
</comment>
<keyword evidence="3" id="KW-1185">Reference proteome</keyword>
<dbReference type="EMBL" id="BKDJ01000002">
    <property type="protein sequence ID" value="GER22080.1"/>
    <property type="molecule type" value="Genomic_DNA"/>
</dbReference>